<sequence length="305" mass="35106">MFIRELPTPLLTHTYLSTYRSVLGVSSVVHQVQALQLLSLLLPEAHRDTLRREIVVFTPGWQGQAAHLAPVVCLIVVADETRRSRVICELDVEVGAVRRCVRAVWRAVEMASSVERLDRYANWKGSREGGRTDLMCFSTSRSKHFMRMGALLVFLRKVVSHQDQNRMSLWNVSMVMAPNLFSCCRHGNKRTVAKQQEEMEEAVDGAHLVRLMITHQDLLWTVPNFLLSQVRQMNQASNQKQLILTKTKRRLLRRKNDKNDRNQITELCEGVIRVHAPLHTKVSMAIQLDRQMRAKDVTARFECDN</sequence>
<reference evidence="1" key="1">
    <citation type="submission" date="2022-04" db="EMBL/GenBank/DDBJ databases">
        <title>Jade perch genome.</title>
        <authorList>
            <person name="Chao B."/>
        </authorList>
    </citation>
    <scope>NUCLEOTIDE SEQUENCE</scope>
    <source>
        <strain evidence="1">CB-2022</strain>
    </source>
</reference>
<organism evidence="1 2">
    <name type="scientific">Scortum barcoo</name>
    <name type="common">barcoo grunter</name>
    <dbReference type="NCBI Taxonomy" id="214431"/>
    <lineage>
        <taxon>Eukaryota</taxon>
        <taxon>Metazoa</taxon>
        <taxon>Chordata</taxon>
        <taxon>Craniata</taxon>
        <taxon>Vertebrata</taxon>
        <taxon>Euteleostomi</taxon>
        <taxon>Actinopterygii</taxon>
        <taxon>Neopterygii</taxon>
        <taxon>Teleostei</taxon>
        <taxon>Neoteleostei</taxon>
        <taxon>Acanthomorphata</taxon>
        <taxon>Eupercaria</taxon>
        <taxon>Centrarchiformes</taxon>
        <taxon>Terapontoidei</taxon>
        <taxon>Terapontidae</taxon>
        <taxon>Scortum</taxon>
    </lineage>
</organism>
<name>A0ACB8VK33_9TELE</name>
<keyword evidence="2" id="KW-1185">Reference proteome</keyword>
<gene>
    <name evidence="1" type="ORF">L3Q82_018442</name>
</gene>
<evidence type="ECO:0000313" key="1">
    <source>
        <dbReference type="EMBL" id="KAI3355618.1"/>
    </source>
</evidence>
<protein>
    <submittedName>
        <fullName evidence="1">Uncharacterized protein</fullName>
    </submittedName>
</protein>
<accession>A0ACB8VK33</accession>
<comment type="caution">
    <text evidence="1">The sequence shown here is derived from an EMBL/GenBank/DDBJ whole genome shotgun (WGS) entry which is preliminary data.</text>
</comment>
<proteinExistence type="predicted"/>
<dbReference type="EMBL" id="CM041551">
    <property type="protein sequence ID" value="KAI3355618.1"/>
    <property type="molecule type" value="Genomic_DNA"/>
</dbReference>
<evidence type="ECO:0000313" key="2">
    <source>
        <dbReference type="Proteomes" id="UP000831701"/>
    </source>
</evidence>
<feature type="non-terminal residue" evidence="1">
    <location>
        <position position="305"/>
    </location>
</feature>
<dbReference type="Proteomes" id="UP000831701">
    <property type="component" value="Chromosome 21"/>
</dbReference>